<sequence>MKLKTLTVATAALFTTGAMAASTSVYLEQQVDSNATKEGVYATEVGANINTSENGNVFIGMDDQGWLAAGYGHDFSITDQWDMNLYGEVGKWDEAEEAFLEATVIYQAHSNFNVFGGLGYNRSSITDSAYSDIDSDIGTGSIYAGTHMNFGQVFIDYKYTYEQVEGISDLSQEDYSTHEHEVIMGMSFDDWTPYVKYTYYDNNGVFDGATIESDSIWTLGIAYQF</sequence>
<evidence type="ECO:0000313" key="3">
    <source>
        <dbReference type="EMBL" id="MBM7037054.1"/>
    </source>
</evidence>
<accession>A0ABS2HJ60</accession>
<organism evidence="3 4">
    <name type="scientific">Vibrio ulleungensis</name>
    <dbReference type="NCBI Taxonomy" id="2807619"/>
    <lineage>
        <taxon>Bacteria</taxon>
        <taxon>Pseudomonadati</taxon>
        <taxon>Pseudomonadota</taxon>
        <taxon>Gammaproteobacteria</taxon>
        <taxon>Vibrionales</taxon>
        <taxon>Vibrionaceae</taxon>
        <taxon>Vibrio</taxon>
    </lineage>
</organism>
<evidence type="ECO:0000256" key="1">
    <source>
        <dbReference type="ARBA" id="ARBA00022729"/>
    </source>
</evidence>
<gene>
    <name evidence="3" type="ORF">JQC93_11630</name>
</gene>
<protein>
    <recommendedName>
        <fullName evidence="5">Porin</fullName>
    </recommendedName>
</protein>
<dbReference type="SUPFAM" id="SSF56935">
    <property type="entry name" value="Porins"/>
    <property type="match status" value="1"/>
</dbReference>
<dbReference type="Gene3D" id="2.40.160.40">
    <property type="entry name" value="monomeric porin ompg"/>
    <property type="match status" value="1"/>
</dbReference>
<evidence type="ECO:0000256" key="2">
    <source>
        <dbReference type="SAM" id="SignalP"/>
    </source>
</evidence>
<dbReference type="InterPro" id="IPR053713">
    <property type="entry name" value="Bact_OM_Channel_sf"/>
</dbReference>
<evidence type="ECO:0008006" key="5">
    <source>
        <dbReference type="Google" id="ProtNLM"/>
    </source>
</evidence>
<keyword evidence="4" id="KW-1185">Reference proteome</keyword>
<dbReference type="EMBL" id="JAFEUM010000004">
    <property type="protein sequence ID" value="MBM7037054.1"/>
    <property type="molecule type" value="Genomic_DNA"/>
</dbReference>
<dbReference type="Proteomes" id="UP000809621">
    <property type="component" value="Unassembled WGS sequence"/>
</dbReference>
<reference evidence="3 4" key="1">
    <citation type="submission" date="2021-02" db="EMBL/GenBank/DDBJ databases">
        <authorList>
            <person name="Park J.-S."/>
        </authorList>
    </citation>
    <scope>NUCLEOTIDE SEQUENCE [LARGE SCALE GENOMIC DNA]</scope>
    <source>
        <strain evidence="3 4">188UL20-2</strain>
    </source>
</reference>
<name>A0ABS2HJ60_9VIBR</name>
<evidence type="ECO:0000313" key="4">
    <source>
        <dbReference type="Proteomes" id="UP000809621"/>
    </source>
</evidence>
<feature type="signal peptide" evidence="2">
    <location>
        <begin position="1"/>
        <end position="20"/>
    </location>
</feature>
<dbReference type="RefSeq" id="WP_205158609.1">
    <property type="nucleotide sequence ID" value="NZ_JAFEUM010000004.1"/>
</dbReference>
<proteinExistence type="predicted"/>
<comment type="caution">
    <text evidence="3">The sequence shown here is derived from an EMBL/GenBank/DDBJ whole genome shotgun (WGS) entry which is preliminary data.</text>
</comment>
<feature type="chain" id="PRO_5047052788" description="Porin" evidence="2">
    <location>
        <begin position="21"/>
        <end position="225"/>
    </location>
</feature>
<keyword evidence="1 2" id="KW-0732">Signal</keyword>